<comment type="similarity">
    <text evidence="1">Belongs to the iron-sulfur cluster assembly SufBD family.</text>
</comment>
<accession>A0A1U7JDY5</accession>
<feature type="domain" description="SUF system FeS cluster assembly SufBD core" evidence="2">
    <location>
        <begin position="166"/>
        <end position="397"/>
    </location>
</feature>
<dbReference type="NCBIfam" id="TIGR01981">
    <property type="entry name" value="sufD"/>
    <property type="match status" value="1"/>
</dbReference>
<dbReference type="InterPro" id="IPR045595">
    <property type="entry name" value="SufBD_N"/>
</dbReference>
<dbReference type="RefSeq" id="WP_028482745.1">
    <property type="nucleotide sequence ID" value="NZ_LVVZ01000022.1"/>
</dbReference>
<evidence type="ECO:0000259" key="2">
    <source>
        <dbReference type="Pfam" id="PF01458"/>
    </source>
</evidence>
<feature type="domain" description="SUF system FeS cluster assembly SufBD N-terminal" evidence="3">
    <location>
        <begin position="25"/>
        <end position="161"/>
    </location>
</feature>
<evidence type="ECO:0000256" key="1">
    <source>
        <dbReference type="ARBA" id="ARBA00043967"/>
    </source>
</evidence>
<dbReference type="InterPro" id="IPR037284">
    <property type="entry name" value="SUF_FeS_clus_asmbl_SufBD_sf"/>
</dbReference>
<protein>
    <recommendedName>
        <fullName evidence="6">FeS cluster assembly protein SufD</fullName>
    </recommendedName>
</protein>
<sequence length="429" mass="46658">MNAEARVKETQAEASLIEQFSKLAKDQGGLAAETREKAFADFRSAGLPHRRVEEWHYTDLRAKMREAYAPAEGGRTPEVLPAPVDDGPVLRLFIVDGQYRADLGSSAMPEGVTVSSPREVEVKDSLFPSKDAVIDLNTAFCQGGVVVTVAPGTELTEAIEIVHLVTQPETASYSRNRIEIGAQASVLVIERFEGAASDAAYQTNAASEISVGDKARVNIIKLQDEAKAAQHLDSVSIKVGAEADVHHFTLNAGGDLSRTQMFVEFLGEEAKLGCRGISILGSKQHSDVTLFVDHAVPNCESRELYKSVIDEKARCVFQGKIVVRPDAQKTDGQMMVQSLLLSEEAEVNAKPELEIFADDVQCAHGSTTGDIDEDLLFYLRARGIPEADARKMLILAFLAEAVEETENDRVIALLESKVRALLGAEEYAE</sequence>
<evidence type="ECO:0000313" key="4">
    <source>
        <dbReference type="EMBL" id="OKL42953.1"/>
    </source>
</evidence>
<comment type="caution">
    <text evidence="4">The sequence shown here is derived from an EMBL/GenBank/DDBJ whole genome shotgun (WGS) entry which is preliminary data.</text>
</comment>
<dbReference type="PANTHER" id="PTHR43575">
    <property type="entry name" value="PROTEIN ABCI7, CHLOROPLASTIC"/>
    <property type="match status" value="1"/>
</dbReference>
<name>A0A1U7JDY5_9HYPH</name>
<dbReference type="AlphaFoldDB" id="A0A1U7JDY5"/>
<reference evidence="4 5" key="1">
    <citation type="submission" date="2016-03" db="EMBL/GenBank/DDBJ databases">
        <title>Genome sequence of Nesiotobacter sp. nov., a moderately halophilic alphaproteobacterium isolated from the Yellow Sea, China.</title>
        <authorList>
            <person name="Zhang G."/>
            <person name="Zhang R."/>
        </authorList>
    </citation>
    <scope>NUCLEOTIDE SEQUENCE [LARGE SCALE GENOMIC DNA]</scope>
    <source>
        <strain evidence="4 5">WB1-6</strain>
    </source>
</reference>
<dbReference type="Proteomes" id="UP000185783">
    <property type="component" value="Unassembled WGS sequence"/>
</dbReference>
<evidence type="ECO:0000313" key="5">
    <source>
        <dbReference type="Proteomes" id="UP000185783"/>
    </source>
</evidence>
<gene>
    <name evidence="4" type="ORF">A3843_14480</name>
</gene>
<dbReference type="Pfam" id="PF19295">
    <property type="entry name" value="SufBD_N"/>
    <property type="match status" value="1"/>
</dbReference>
<keyword evidence="5" id="KW-1185">Reference proteome</keyword>
<dbReference type="STRING" id="197461.A3843_14480"/>
<organism evidence="4 5">
    <name type="scientific">Pseudovibrio exalbescens</name>
    <dbReference type="NCBI Taxonomy" id="197461"/>
    <lineage>
        <taxon>Bacteria</taxon>
        <taxon>Pseudomonadati</taxon>
        <taxon>Pseudomonadota</taxon>
        <taxon>Alphaproteobacteria</taxon>
        <taxon>Hyphomicrobiales</taxon>
        <taxon>Stappiaceae</taxon>
        <taxon>Pseudovibrio</taxon>
    </lineage>
</organism>
<proteinExistence type="inferred from homology"/>
<dbReference type="EMBL" id="LVVZ01000022">
    <property type="protein sequence ID" value="OKL42953.1"/>
    <property type="molecule type" value="Genomic_DNA"/>
</dbReference>
<evidence type="ECO:0008006" key="6">
    <source>
        <dbReference type="Google" id="ProtNLM"/>
    </source>
</evidence>
<dbReference type="SUPFAM" id="SSF101960">
    <property type="entry name" value="Stabilizer of iron transporter SufD"/>
    <property type="match status" value="1"/>
</dbReference>
<dbReference type="Pfam" id="PF01458">
    <property type="entry name" value="SUFBD_core"/>
    <property type="match status" value="1"/>
</dbReference>
<dbReference type="GO" id="GO:0016226">
    <property type="term" value="P:iron-sulfur cluster assembly"/>
    <property type="evidence" value="ECO:0007669"/>
    <property type="project" value="InterPro"/>
</dbReference>
<evidence type="ECO:0000259" key="3">
    <source>
        <dbReference type="Pfam" id="PF19295"/>
    </source>
</evidence>
<dbReference type="InterPro" id="IPR011542">
    <property type="entry name" value="SUF_FeS_clus_asmbl_SufD"/>
</dbReference>
<dbReference type="InterPro" id="IPR055346">
    <property type="entry name" value="Fe-S_cluster_assembly_SufBD"/>
</dbReference>
<dbReference type="PANTHER" id="PTHR43575:SF1">
    <property type="entry name" value="PROTEIN ABCI7, CHLOROPLASTIC"/>
    <property type="match status" value="1"/>
</dbReference>
<dbReference type="InterPro" id="IPR000825">
    <property type="entry name" value="SUF_FeS_clus_asmbl_SufBD_core"/>
</dbReference>